<dbReference type="PROSITE" id="PS50110">
    <property type="entry name" value="RESPONSE_REGULATORY"/>
    <property type="match status" value="1"/>
</dbReference>
<dbReference type="InterPro" id="IPR011006">
    <property type="entry name" value="CheY-like_superfamily"/>
</dbReference>
<evidence type="ECO:0000256" key="3">
    <source>
        <dbReference type="ARBA" id="ARBA00022553"/>
    </source>
</evidence>
<accession>A0A7C3PDC3</accession>
<dbReference type="EMBL" id="DSRU01000013">
    <property type="protein sequence ID" value="HFM96298.1"/>
    <property type="molecule type" value="Genomic_DNA"/>
</dbReference>
<evidence type="ECO:0000256" key="7">
    <source>
        <dbReference type="PROSITE-ProRule" id="PRU00169"/>
    </source>
</evidence>
<keyword evidence="4" id="KW-0808">Transferase</keyword>
<gene>
    <name evidence="10" type="ORF">ENR64_00745</name>
</gene>
<evidence type="ECO:0000256" key="2">
    <source>
        <dbReference type="ARBA" id="ARBA00012438"/>
    </source>
</evidence>
<dbReference type="PROSITE" id="PS50109">
    <property type="entry name" value="HIS_KIN"/>
    <property type="match status" value="1"/>
</dbReference>
<dbReference type="SMART" id="SM00448">
    <property type="entry name" value="REC"/>
    <property type="match status" value="1"/>
</dbReference>
<dbReference type="InterPro" id="IPR005467">
    <property type="entry name" value="His_kinase_dom"/>
</dbReference>
<dbReference type="AlphaFoldDB" id="A0A7C3PDC3"/>
<organism evidence="10">
    <name type="scientific">Oscillatoriales cyanobacterium SpSt-418</name>
    <dbReference type="NCBI Taxonomy" id="2282169"/>
    <lineage>
        <taxon>Bacteria</taxon>
        <taxon>Bacillati</taxon>
        <taxon>Cyanobacteriota</taxon>
        <taxon>Cyanophyceae</taxon>
        <taxon>Oscillatoriophycideae</taxon>
        <taxon>Oscillatoriales</taxon>
    </lineage>
</organism>
<evidence type="ECO:0000259" key="8">
    <source>
        <dbReference type="PROSITE" id="PS50109"/>
    </source>
</evidence>
<dbReference type="SUPFAM" id="SSF47384">
    <property type="entry name" value="Homodimeric domain of signal transducing histidine kinase"/>
    <property type="match status" value="1"/>
</dbReference>
<dbReference type="SMART" id="SM00387">
    <property type="entry name" value="HATPase_c"/>
    <property type="match status" value="1"/>
</dbReference>
<dbReference type="InterPro" id="IPR003661">
    <property type="entry name" value="HisK_dim/P_dom"/>
</dbReference>
<dbReference type="InterPro" id="IPR003594">
    <property type="entry name" value="HATPase_dom"/>
</dbReference>
<dbReference type="EC" id="2.7.13.3" evidence="2"/>
<comment type="caution">
    <text evidence="10">The sequence shown here is derived from an EMBL/GenBank/DDBJ whole genome shotgun (WGS) entry which is preliminary data.</text>
</comment>
<reference evidence="10" key="1">
    <citation type="journal article" date="2020" name="mSystems">
        <title>Genome- and Community-Level Interaction Insights into Carbon Utilization and Element Cycling Functions of Hydrothermarchaeota in Hydrothermal Sediment.</title>
        <authorList>
            <person name="Zhou Z."/>
            <person name="Liu Y."/>
            <person name="Xu W."/>
            <person name="Pan J."/>
            <person name="Luo Z.H."/>
            <person name="Li M."/>
        </authorList>
    </citation>
    <scope>NUCLEOTIDE SEQUENCE [LARGE SCALE GENOMIC DNA]</scope>
    <source>
        <strain evidence="10">SpSt-418</strain>
    </source>
</reference>
<dbReference type="InterPro" id="IPR036097">
    <property type="entry name" value="HisK_dim/P_sf"/>
</dbReference>
<feature type="domain" description="Response regulatory" evidence="9">
    <location>
        <begin position="11"/>
        <end position="126"/>
    </location>
</feature>
<keyword evidence="6" id="KW-0902">Two-component regulatory system</keyword>
<dbReference type="InterPro" id="IPR001789">
    <property type="entry name" value="Sig_transdc_resp-reg_receiver"/>
</dbReference>
<evidence type="ECO:0000256" key="6">
    <source>
        <dbReference type="ARBA" id="ARBA00023012"/>
    </source>
</evidence>
<dbReference type="PANTHER" id="PTHR43047">
    <property type="entry name" value="TWO-COMPONENT HISTIDINE PROTEIN KINASE"/>
    <property type="match status" value="1"/>
</dbReference>
<dbReference type="Pfam" id="PF00072">
    <property type="entry name" value="Response_reg"/>
    <property type="match status" value="1"/>
</dbReference>
<dbReference type="GO" id="GO:0000155">
    <property type="term" value="F:phosphorelay sensor kinase activity"/>
    <property type="evidence" value="ECO:0007669"/>
    <property type="project" value="InterPro"/>
</dbReference>
<feature type="modified residue" description="4-aspartylphosphate" evidence="7">
    <location>
        <position position="60"/>
    </location>
</feature>
<dbReference type="SUPFAM" id="SSF52172">
    <property type="entry name" value="CheY-like"/>
    <property type="match status" value="1"/>
</dbReference>
<dbReference type="Gene3D" id="3.40.50.2300">
    <property type="match status" value="1"/>
</dbReference>
<sequence length="377" mass="41969">MSFQPPTKVDRVVSVDDTPTNLELIEAILEEEGYEISSFSNGSAALEKIEQSPPELVLLDVMMPEMDGYEVARRIRNNAKLPYIPILLITAHDRADLIKGLGAGADDFVRKPVDADELLARVKSLLRLKHSIDQREQMMLERQDFIAHLTHDLRTPLVAADMMYKLFRKEAFCPISNEMHEAVSALARSNQNLLEMVNTLLEVQSYDAGAKQFTPIACDMWKVSQEIVEELSPIAEEKGIEFNLNLVGGLPQNSQCVTIKGDCLEIRRMLTNLIGNSLKFTEHGSVTVELIPANGSDDCLILRVKDTGPGIPPEELSNLFERFRRGSHKQAGSGLGLHLVRRILEVHCGTIAVESELGKGSMFIVKLPLERFAGLQN</sequence>
<dbReference type="PANTHER" id="PTHR43047:SF72">
    <property type="entry name" value="OSMOSENSING HISTIDINE PROTEIN KINASE SLN1"/>
    <property type="match status" value="1"/>
</dbReference>
<evidence type="ECO:0000259" key="9">
    <source>
        <dbReference type="PROSITE" id="PS50110"/>
    </source>
</evidence>
<dbReference type="Gene3D" id="1.10.287.130">
    <property type="match status" value="1"/>
</dbReference>
<keyword evidence="3 7" id="KW-0597">Phosphoprotein</keyword>
<dbReference type="Pfam" id="PF02518">
    <property type="entry name" value="HATPase_c"/>
    <property type="match status" value="1"/>
</dbReference>
<dbReference type="SMART" id="SM00388">
    <property type="entry name" value="HisKA"/>
    <property type="match status" value="1"/>
</dbReference>
<dbReference type="Pfam" id="PF00512">
    <property type="entry name" value="HisKA"/>
    <property type="match status" value="1"/>
</dbReference>
<dbReference type="SUPFAM" id="SSF55874">
    <property type="entry name" value="ATPase domain of HSP90 chaperone/DNA topoisomerase II/histidine kinase"/>
    <property type="match status" value="1"/>
</dbReference>
<dbReference type="InterPro" id="IPR004358">
    <property type="entry name" value="Sig_transdc_His_kin-like_C"/>
</dbReference>
<name>A0A7C3PDC3_9CYAN</name>
<dbReference type="GO" id="GO:0005886">
    <property type="term" value="C:plasma membrane"/>
    <property type="evidence" value="ECO:0007669"/>
    <property type="project" value="TreeGrafter"/>
</dbReference>
<keyword evidence="5 10" id="KW-0418">Kinase</keyword>
<dbReference type="GO" id="GO:0009927">
    <property type="term" value="F:histidine phosphotransfer kinase activity"/>
    <property type="evidence" value="ECO:0007669"/>
    <property type="project" value="TreeGrafter"/>
</dbReference>
<feature type="domain" description="Histidine kinase" evidence="8">
    <location>
        <begin position="148"/>
        <end position="371"/>
    </location>
</feature>
<dbReference type="PRINTS" id="PR00344">
    <property type="entry name" value="BCTRLSENSOR"/>
</dbReference>
<evidence type="ECO:0000313" key="10">
    <source>
        <dbReference type="EMBL" id="HFM96298.1"/>
    </source>
</evidence>
<evidence type="ECO:0000256" key="5">
    <source>
        <dbReference type="ARBA" id="ARBA00022777"/>
    </source>
</evidence>
<dbReference type="InterPro" id="IPR036890">
    <property type="entry name" value="HATPase_C_sf"/>
</dbReference>
<comment type="catalytic activity">
    <reaction evidence="1">
        <text>ATP + protein L-histidine = ADP + protein N-phospho-L-histidine.</text>
        <dbReference type="EC" id="2.7.13.3"/>
    </reaction>
</comment>
<proteinExistence type="predicted"/>
<dbReference type="CDD" id="cd00082">
    <property type="entry name" value="HisKA"/>
    <property type="match status" value="1"/>
</dbReference>
<evidence type="ECO:0000256" key="4">
    <source>
        <dbReference type="ARBA" id="ARBA00022679"/>
    </source>
</evidence>
<protein>
    <recommendedName>
        <fullName evidence="2">histidine kinase</fullName>
        <ecNumber evidence="2">2.7.13.3</ecNumber>
    </recommendedName>
</protein>
<evidence type="ECO:0000256" key="1">
    <source>
        <dbReference type="ARBA" id="ARBA00000085"/>
    </source>
</evidence>
<dbReference type="Gene3D" id="3.30.565.10">
    <property type="entry name" value="Histidine kinase-like ATPase, C-terminal domain"/>
    <property type="match status" value="1"/>
</dbReference>